<dbReference type="OrthoDB" id="9815002at2"/>
<dbReference type="InterPro" id="IPR001638">
    <property type="entry name" value="Solute-binding_3/MltF_N"/>
</dbReference>
<evidence type="ECO:0000259" key="4">
    <source>
        <dbReference type="SMART" id="SM00062"/>
    </source>
</evidence>
<evidence type="ECO:0000256" key="3">
    <source>
        <dbReference type="ARBA" id="ARBA00023237"/>
    </source>
</evidence>
<keyword evidence="2" id="KW-0732">Signal</keyword>
<proteinExistence type="predicted"/>
<dbReference type="Pfam" id="PF01464">
    <property type="entry name" value="SLT"/>
    <property type="match status" value="1"/>
</dbReference>
<dbReference type="GO" id="GO:0009279">
    <property type="term" value="C:cell outer membrane"/>
    <property type="evidence" value="ECO:0007669"/>
    <property type="project" value="UniProtKB-SubCell"/>
</dbReference>
<dbReference type="SUPFAM" id="SSF53850">
    <property type="entry name" value="Periplasmic binding protein-like II"/>
    <property type="match status" value="1"/>
</dbReference>
<dbReference type="SUPFAM" id="SSF53955">
    <property type="entry name" value="Lysozyme-like"/>
    <property type="match status" value="1"/>
</dbReference>
<feature type="domain" description="Solute-binding protein family 3/N-terminal" evidence="4">
    <location>
        <begin position="57"/>
        <end position="280"/>
    </location>
</feature>
<keyword evidence="3" id="KW-0472">Membrane</keyword>
<dbReference type="AlphaFoldDB" id="I5BWD1"/>
<dbReference type="Gene3D" id="1.10.530.10">
    <property type="match status" value="1"/>
</dbReference>
<accession>I5BWD1</accession>
<keyword evidence="6" id="KW-1185">Reference proteome</keyword>
<dbReference type="Gene3D" id="3.40.190.10">
    <property type="entry name" value="Periplasmic binding protein-like II"/>
    <property type="match status" value="2"/>
</dbReference>
<reference evidence="5 6" key="1">
    <citation type="submission" date="2012-05" db="EMBL/GenBank/DDBJ databases">
        <title>Genome sequence of Nitritalea halalkaliphila LW7.</title>
        <authorList>
            <person name="Jangir P.K."/>
            <person name="Singh A."/>
            <person name="Shivaji S."/>
            <person name="Sharma R."/>
        </authorList>
    </citation>
    <scope>NUCLEOTIDE SEQUENCE [LARGE SCALE GENOMIC DNA]</scope>
    <source>
        <strain evidence="5 6">LW7</strain>
    </source>
</reference>
<dbReference type="CDD" id="cd01009">
    <property type="entry name" value="PBP2_YfhD_N"/>
    <property type="match status" value="1"/>
</dbReference>
<evidence type="ECO:0000313" key="5">
    <source>
        <dbReference type="EMBL" id="EIM73883.1"/>
    </source>
</evidence>
<dbReference type="PANTHER" id="PTHR35936:SF32">
    <property type="entry name" value="MEMBRANE-BOUND LYTIC MUREIN TRANSGLYCOSYLASE F"/>
    <property type="match status" value="1"/>
</dbReference>
<sequence>MVEITKFKKHSWVFFALGVLLFVAVKSCTSSHAEEDYLIEDTTPIDLDLEEIIARGYLRAVVENRSTSFYLYKGRRMGYEYELLKKFSESLDVGLRILVVDEVEEATRLLYAGKADIIAMNLTPTEERNERLAFSVPIAEMGPVLVQHGNTKRLRKVEDLAGRTVHVPAGTVHFEQLQQLRDTLALPFHIDAVASDRETLVARVVNQEIGYTVVDTDIASVQATYHADLQTALTLGDASPVSWGLRPNAPALLEALDDWLADARHSGYQAILYHKYFLDSRNAYFRSNSPFSSVGGQKISPYDQAIQQAADELGWDWRLLASLVYKESQFDNEAKSYAGALGLLQLMPVTLERFGVDNPLDPHESLMGGVQYLRYLDVFWKDKVPDSQERIKFILASYNIGHGHVLDAWRLALKNGARAYVWESVSYFLEQKSNPKYYRDPVVRSGFAKGHLAVRYVEEVLALFDAYRALVS</sequence>
<dbReference type="CDD" id="cd13403">
    <property type="entry name" value="MLTF-like"/>
    <property type="match status" value="1"/>
</dbReference>
<comment type="caution">
    <text evidence="5">The sequence shown here is derived from an EMBL/GenBank/DDBJ whole genome shotgun (WGS) entry which is preliminary data.</text>
</comment>
<dbReference type="Proteomes" id="UP000005551">
    <property type="component" value="Unassembled WGS sequence"/>
</dbReference>
<evidence type="ECO:0000256" key="1">
    <source>
        <dbReference type="ARBA" id="ARBA00004339"/>
    </source>
</evidence>
<evidence type="ECO:0000313" key="6">
    <source>
        <dbReference type="Proteomes" id="UP000005551"/>
    </source>
</evidence>
<protein>
    <submittedName>
        <fullName evidence="5">Lytic transglycosylase</fullName>
    </submittedName>
</protein>
<dbReference type="SMART" id="SM00062">
    <property type="entry name" value="PBPb"/>
    <property type="match status" value="1"/>
</dbReference>
<name>I5BWD1_9BACT</name>
<dbReference type="Pfam" id="PF00497">
    <property type="entry name" value="SBP_bac_3"/>
    <property type="match status" value="1"/>
</dbReference>
<dbReference type="EMBL" id="AJYA01000053">
    <property type="protein sequence ID" value="EIM73883.1"/>
    <property type="molecule type" value="Genomic_DNA"/>
</dbReference>
<dbReference type="PATRIC" id="fig|1189621.3.peg.3512"/>
<dbReference type="RefSeq" id="WP_009056843.1">
    <property type="nucleotide sequence ID" value="NZ_AJYA01000053.1"/>
</dbReference>
<gene>
    <name evidence="5" type="ORF">A3SI_16927</name>
</gene>
<dbReference type="STRING" id="1189621.A3SI_16927"/>
<dbReference type="InterPro" id="IPR023346">
    <property type="entry name" value="Lysozyme-like_dom_sf"/>
</dbReference>
<evidence type="ECO:0000256" key="2">
    <source>
        <dbReference type="ARBA" id="ARBA00022729"/>
    </source>
</evidence>
<organism evidence="5 6">
    <name type="scientific">Nitritalea halalkaliphila LW7</name>
    <dbReference type="NCBI Taxonomy" id="1189621"/>
    <lineage>
        <taxon>Bacteria</taxon>
        <taxon>Pseudomonadati</taxon>
        <taxon>Bacteroidota</taxon>
        <taxon>Cytophagia</taxon>
        <taxon>Cytophagales</taxon>
        <taxon>Cyclobacteriaceae</taxon>
        <taxon>Nitritalea</taxon>
    </lineage>
</organism>
<dbReference type="InterPro" id="IPR008258">
    <property type="entry name" value="Transglycosylase_SLT_dom_1"/>
</dbReference>
<comment type="subcellular location">
    <subcellularLocation>
        <location evidence="1">Cell outer membrane</location>
        <topology evidence="1">Peripheral membrane protein</topology>
    </subcellularLocation>
</comment>
<dbReference type="PANTHER" id="PTHR35936">
    <property type="entry name" value="MEMBRANE-BOUND LYTIC MUREIN TRANSGLYCOSYLASE F"/>
    <property type="match status" value="1"/>
</dbReference>
<keyword evidence="3" id="KW-0998">Cell outer membrane</keyword>